<dbReference type="UniPathway" id="UPA00248">
    <property type="reaction ID" value="UER00314"/>
</dbReference>
<keyword evidence="4" id="KW-0472">Membrane</keyword>
<keyword evidence="2 4" id="KW-0808">Transferase</keyword>
<comment type="similarity">
    <text evidence="1 4">Belongs to the spermidine/spermine synthase family.</text>
</comment>
<dbReference type="EC" id="2.5.1.16" evidence="4"/>
<dbReference type="Proteomes" id="UP000257323">
    <property type="component" value="Unassembled WGS sequence"/>
</dbReference>
<feature type="transmembrane region" description="Helical" evidence="4">
    <location>
        <begin position="552"/>
        <end position="575"/>
    </location>
</feature>
<dbReference type="EMBL" id="QUAH01000018">
    <property type="protein sequence ID" value="RFT14831.1"/>
    <property type="molecule type" value="Genomic_DNA"/>
</dbReference>
<name>A0A3E2BJB5_9BACT</name>
<feature type="transmembrane region" description="Helical" evidence="4">
    <location>
        <begin position="173"/>
        <end position="192"/>
    </location>
</feature>
<feature type="transmembrane region" description="Helical" evidence="4">
    <location>
        <begin position="525"/>
        <end position="545"/>
    </location>
</feature>
<evidence type="ECO:0000256" key="3">
    <source>
        <dbReference type="ARBA" id="ARBA00023115"/>
    </source>
</evidence>
<dbReference type="InterPro" id="IPR030374">
    <property type="entry name" value="PABS"/>
</dbReference>
<feature type="transmembrane region" description="Helical" evidence="4">
    <location>
        <begin position="702"/>
        <end position="723"/>
    </location>
</feature>
<organism evidence="7 8">
    <name type="scientific">Candidatus Saccharicenans subterraneus</name>
    <dbReference type="NCBI Taxonomy" id="2508984"/>
    <lineage>
        <taxon>Bacteria</taxon>
        <taxon>Candidatus Aminicenantota</taxon>
        <taxon>Candidatus Aminicenantia</taxon>
        <taxon>Candidatus Aminicenantales</taxon>
        <taxon>Candidatus Saccharicenantaceae</taxon>
        <taxon>Candidatus Saccharicenans</taxon>
    </lineage>
</organism>
<evidence type="ECO:0000256" key="1">
    <source>
        <dbReference type="ARBA" id="ARBA00007867"/>
    </source>
</evidence>
<comment type="catalytic activity">
    <reaction evidence="4">
        <text>S-adenosyl 3-(methylsulfanyl)propylamine + putrescine = S-methyl-5'-thioadenosine + spermidine + H(+)</text>
        <dbReference type="Rhea" id="RHEA:12721"/>
        <dbReference type="ChEBI" id="CHEBI:15378"/>
        <dbReference type="ChEBI" id="CHEBI:17509"/>
        <dbReference type="ChEBI" id="CHEBI:57443"/>
        <dbReference type="ChEBI" id="CHEBI:57834"/>
        <dbReference type="ChEBI" id="CHEBI:326268"/>
        <dbReference type="EC" id="2.5.1.16"/>
    </reaction>
</comment>
<comment type="caution">
    <text evidence="4 5">Lacks conserved residue(s) required for the propagation of feature annotation.</text>
</comment>
<dbReference type="HAMAP" id="MF_00198">
    <property type="entry name" value="Spermidine_synth"/>
    <property type="match status" value="1"/>
</dbReference>
<dbReference type="NCBIfam" id="NF037959">
    <property type="entry name" value="MFS_SpdSyn"/>
    <property type="match status" value="1"/>
</dbReference>
<feature type="transmembrane region" description="Helical" evidence="4">
    <location>
        <begin position="642"/>
        <end position="665"/>
    </location>
</feature>
<keyword evidence="4" id="KW-0812">Transmembrane</keyword>
<feature type="transmembrane region" description="Helical" evidence="4">
    <location>
        <begin position="677"/>
        <end position="696"/>
    </location>
</feature>
<protein>
    <recommendedName>
        <fullName evidence="4">Polyamine aminopropyltransferase</fullName>
    </recommendedName>
    <alternativeName>
        <fullName evidence="4">Putrescine aminopropyltransferase</fullName>
        <shortName evidence="4">PAPT</shortName>
    </alternativeName>
    <alternativeName>
        <fullName evidence="4">Spermidine synthase</fullName>
        <shortName evidence="4">SPDS</shortName>
        <shortName evidence="4">SPDSY</shortName>
        <ecNumber evidence="4">2.5.1.16</ecNumber>
    </alternativeName>
</protein>
<dbReference type="SUPFAM" id="SSF103473">
    <property type="entry name" value="MFS general substrate transporter"/>
    <property type="match status" value="1"/>
</dbReference>
<evidence type="ECO:0000313" key="7">
    <source>
        <dbReference type="EMBL" id="RFT14831.1"/>
    </source>
</evidence>
<feature type="transmembrane region" description="Helical" evidence="4">
    <location>
        <begin position="197"/>
        <end position="213"/>
    </location>
</feature>
<evidence type="ECO:0000313" key="8">
    <source>
        <dbReference type="Proteomes" id="UP000257323"/>
    </source>
</evidence>
<dbReference type="PANTHER" id="PTHR43317:SF1">
    <property type="entry name" value="THERMOSPERMINE SYNTHASE ACAULIS5"/>
    <property type="match status" value="1"/>
</dbReference>
<feature type="binding site" evidence="4">
    <location>
        <position position="308"/>
    </location>
    <ligand>
        <name>S-methyl-5'-thioadenosine</name>
        <dbReference type="ChEBI" id="CHEBI:17509"/>
    </ligand>
</feature>
<dbReference type="Pfam" id="PF01564">
    <property type="entry name" value="Spermine_synth"/>
    <property type="match status" value="1"/>
</dbReference>
<dbReference type="CDD" id="cd02440">
    <property type="entry name" value="AdoMet_MTases"/>
    <property type="match status" value="1"/>
</dbReference>
<dbReference type="InterPro" id="IPR029063">
    <property type="entry name" value="SAM-dependent_MTases_sf"/>
</dbReference>
<comment type="function">
    <text evidence="4">Catalyzes the irreversible transfer of a propylamine group from the amino donor S-adenosylmethioninamine (decarboxy-AdoMet) to putrescine (1,4-diaminobutane) to yield spermidine.</text>
</comment>
<keyword evidence="3 4" id="KW-0620">Polyamine biosynthesis</keyword>
<dbReference type="InterPro" id="IPR001045">
    <property type="entry name" value="Spermi_synthase"/>
</dbReference>
<comment type="caution">
    <text evidence="7">The sequence shown here is derived from an EMBL/GenBank/DDBJ whole genome shotgun (WGS) entry which is preliminary data.</text>
</comment>
<feature type="transmembrane region" description="Helical" evidence="4">
    <location>
        <begin position="118"/>
        <end position="140"/>
    </location>
</feature>
<evidence type="ECO:0000256" key="4">
    <source>
        <dbReference type="HAMAP-Rule" id="MF_00198"/>
    </source>
</evidence>
<comment type="pathway">
    <text evidence="4">Amine and polyamine biosynthesis; spermidine biosynthesis; spermidine from putrescine: step 1/1.</text>
</comment>
<keyword evidence="4" id="KW-1133">Transmembrane helix</keyword>
<dbReference type="SUPFAM" id="SSF53335">
    <property type="entry name" value="S-adenosyl-L-methionine-dependent methyltransferases"/>
    <property type="match status" value="1"/>
</dbReference>
<comment type="subunit">
    <text evidence="4">Homodimer or homotetramer.</text>
</comment>
<sequence length="725" mass="81041">MPLLRSGHCRGLELKNSFWPFLLGFLATSFQVIILREFEVRFQGNELVYGLVLAFWLLGGGLGSLLAEKKFQAEISPVVFYRGMIIITAALLVLLRLARFAFGTLPAEMTGPGPLLLTSWLISFALSLPLGALFVFNVFWQRGRLVPVYQLESLGAAAGGLLVYLVLTPHLSSWQAAALISLLAGLAINLVAGSKQMVSTVITVLVAAGLWFGDRPTEKFYWKPLHLVEVRDSPYARLQVVRTGELVSFYVNSSLAFNFPDPASAEEAIHFAFLQRPEATRLLLIGGGLNGTLAQALQYPRVRVDYVELDPALVRLARQVLPDRQTGLEDPRVTINLQDGRKFLRATRNRYDLIICNLPEPATAQVNRFYTVEFFRQVREKLAEDGVFSFLLPSSESYLSPQRTILLATIYHSLLTVFPRVEIIPGDNNILLASAGPLDITTDSLLEKLDRYQLKTVFFRPEFLRSRLHPLKREYLRSSLQTVDSPRLNSDRLPVSYFYQTLVWSQQFHGPLSRGLGQLQHQTRFWLFDLPLFLFMLLIMFLIAFRKKGGTIYLLPITVMGFTTIVAEVALILAFQSRLGLVYGKISLLFTIFMAGLFLGSSLARRLSSTLGPRHLVAVQTGFVILLALAGLAPAAAPEPAFYGLLLVMGFLGGFLFVVSNFIYLQSQIRYGLGYSLDLFGSFLGALLATSVFIPLLGLELLFTFLLLVNSFCLGFILFRLYVFK</sequence>
<dbReference type="InterPro" id="IPR036259">
    <property type="entry name" value="MFS_trans_sf"/>
</dbReference>
<dbReference type="GO" id="GO:0008295">
    <property type="term" value="P:spermidine biosynthetic process"/>
    <property type="evidence" value="ECO:0007669"/>
    <property type="project" value="UniProtKB-UniRule"/>
</dbReference>
<dbReference type="PROSITE" id="PS51006">
    <property type="entry name" value="PABS_2"/>
    <property type="match status" value="1"/>
</dbReference>
<dbReference type="GO" id="GO:0010487">
    <property type="term" value="F:thermospermine synthase activity"/>
    <property type="evidence" value="ECO:0007669"/>
    <property type="project" value="UniProtKB-ARBA"/>
</dbReference>
<feature type="domain" description="PABS" evidence="6">
    <location>
        <begin position="209"/>
        <end position="445"/>
    </location>
</feature>
<comment type="subcellular location">
    <subcellularLocation>
        <location evidence="4">Cell membrane</location>
        <topology evidence="4">Multi-pass membrane protein</topology>
    </subcellularLocation>
</comment>
<evidence type="ECO:0000256" key="2">
    <source>
        <dbReference type="ARBA" id="ARBA00022679"/>
    </source>
</evidence>
<feature type="transmembrane region" description="Helical" evidence="4">
    <location>
        <begin position="18"/>
        <end position="35"/>
    </location>
</feature>
<accession>A0A3E2BJB5</accession>
<keyword evidence="4" id="KW-0745">Spermidine biosynthesis</keyword>
<dbReference type="GO" id="GO:0004766">
    <property type="term" value="F:spermidine synthase activity"/>
    <property type="evidence" value="ECO:0007669"/>
    <property type="project" value="UniProtKB-UniRule"/>
</dbReference>
<feature type="transmembrane region" description="Helical" evidence="4">
    <location>
        <begin position="79"/>
        <end position="98"/>
    </location>
</feature>
<comment type="caution">
    <text evidence="4">Lacks the conserved Asp active site.</text>
</comment>
<evidence type="ECO:0000259" key="6">
    <source>
        <dbReference type="PROSITE" id="PS51006"/>
    </source>
</evidence>
<dbReference type="PANTHER" id="PTHR43317">
    <property type="entry name" value="THERMOSPERMINE SYNTHASE ACAULIS5"/>
    <property type="match status" value="1"/>
</dbReference>
<dbReference type="GO" id="GO:0005886">
    <property type="term" value="C:plasma membrane"/>
    <property type="evidence" value="ECO:0007669"/>
    <property type="project" value="UniProtKB-SubCell"/>
</dbReference>
<feature type="transmembrane region" description="Helical" evidence="4">
    <location>
        <begin position="616"/>
        <end position="636"/>
    </location>
</feature>
<feature type="transmembrane region" description="Helical" evidence="4">
    <location>
        <begin position="147"/>
        <end position="167"/>
    </location>
</feature>
<keyword evidence="4" id="KW-1003">Cell membrane</keyword>
<feature type="transmembrane region" description="Helical" evidence="4">
    <location>
        <begin position="581"/>
        <end position="604"/>
    </location>
</feature>
<feature type="binding site" evidence="4">
    <location>
        <begin position="339"/>
        <end position="340"/>
    </location>
    <ligand>
        <name>S-methyl-5'-thioadenosine</name>
        <dbReference type="ChEBI" id="CHEBI:17509"/>
    </ligand>
</feature>
<dbReference type="Gene3D" id="3.40.50.150">
    <property type="entry name" value="Vaccinia Virus protein VP39"/>
    <property type="match status" value="1"/>
</dbReference>
<proteinExistence type="inferred from homology"/>
<dbReference type="AlphaFoldDB" id="A0A3E2BJB5"/>
<gene>
    <name evidence="4" type="primary">speE</name>
    <name evidence="7" type="ORF">OP8BY_1524</name>
</gene>
<reference evidence="7 8" key="1">
    <citation type="submission" date="2018-08" db="EMBL/GenBank/DDBJ databases">
        <title>Genome analysis of the thermophilic bacterium of the candidate phylum Aminicenantes from deep subsurface aquifer revealed its physiology and ecological role.</title>
        <authorList>
            <person name="Kadnikov V.V."/>
            <person name="Mardanov A.V."/>
            <person name="Beletsky A.V."/>
            <person name="Karnachuk O.V."/>
            <person name="Ravin N.V."/>
        </authorList>
    </citation>
    <scope>NUCLEOTIDE SEQUENCE [LARGE SCALE GENOMIC DNA]</scope>
    <source>
        <strain evidence="7">BY38</strain>
    </source>
</reference>
<evidence type="ECO:0000256" key="5">
    <source>
        <dbReference type="PROSITE-ProRule" id="PRU00354"/>
    </source>
</evidence>
<feature type="transmembrane region" description="Helical" evidence="4">
    <location>
        <begin position="47"/>
        <end position="67"/>
    </location>
</feature>